<comment type="caution">
    <text evidence="2">The sequence shown here is derived from an EMBL/GenBank/DDBJ whole genome shotgun (WGS) entry which is preliminary data.</text>
</comment>
<gene>
    <name evidence="2" type="ORF">GCM10009716_17560</name>
</gene>
<organism evidence="2 3">
    <name type="scientific">Streptomyces sodiiphilus</name>
    <dbReference type="NCBI Taxonomy" id="226217"/>
    <lineage>
        <taxon>Bacteria</taxon>
        <taxon>Bacillati</taxon>
        <taxon>Actinomycetota</taxon>
        <taxon>Actinomycetes</taxon>
        <taxon>Kitasatosporales</taxon>
        <taxon>Streptomycetaceae</taxon>
        <taxon>Streptomyces</taxon>
    </lineage>
</organism>
<dbReference type="Proteomes" id="UP001501303">
    <property type="component" value="Unassembled WGS sequence"/>
</dbReference>
<feature type="region of interest" description="Disordered" evidence="1">
    <location>
        <begin position="121"/>
        <end position="143"/>
    </location>
</feature>
<feature type="region of interest" description="Disordered" evidence="1">
    <location>
        <begin position="27"/>
        <end position="107"/>
    </location>
</feature>
<feature type="compositionally biased region" description="Pro residues" evidence="1">
    <location>
        <begin position="133"/>
        <end position="143"/>
    </location>
</feature>
<evidence type="ECO:0000256" key="1">
    <source>
        <dbReference type="SAM" id="MobiDB-lite"/>
    </source>
</evidence>
<keyword evidence="3" id="KW-1185">Reference proteome</keyword>
<dbReference type="EMBL" id="BAAAMJ010000015">
    <property type="protein sequence ID" value="GAA1908128.1"/>
    <property type="molecule type" value="Genomic_DNA"/>
</dbReference>
<accession>A0ABN2NZC5</accession>
<feature type="compositionally biased region" description="Low complexity" evidence="1">
    <location>
        <begin position="28"/>
        <end position="39"/>
    </location>
</feature>
<reference evidence="2 3" key="1">
    <citation type="journal article" date="2019" name="Int. J. Syst. Evol. Microbiol.">
        <title>The Global Catalogue of Microorganisms (GCM) 10K type strain sequencing project: providing services to taxonomists for standard genome sequencing and annotation.</title>
        <authorList>
            <consortium name="The Broad Institute Genomics Platform"/>
            <consortium name="The Broad Institute Genome Sequencing Center for Infectious Disease"/>
            <person name="Wu L."/>
            <person name="Ma J."/>
        </authorList>
    </citation>
    <scope>NUCLEOTIDE SEQUENCE [LARGE SCALE GENOMIC DNA]</scope>
    <source>
        <strain evidence="2 3">JCM 13581</strain>
    </source>
</reference>
<proteinExistence type="predicted"/>
<sequence length="143" mass="14461">MPATTARTVFLLGTGDWCTGASWGGHAGRATDGTDGTDGTDADGGRGGRAASGGWAAVPRQDRQGTPGDVGCTRRHRMRGAVAAHSGGRPTGFRRAGPGPAARQWSGPGWAGVLPGVCPGRPGGPLRRAALPREPPPWPRPPG</sequence>
<evidence type="ECO:0000313" key="3">
    <source>
        <dbReference type="Proteomes" id="UP001501303"/>
    </source>
</evidence>
<evidence type="ECO:0000313" key="2">
    <source>
        <dbReference type="EMBL" id="GAA1908128.1"/>
    </source>
</evidence>
<protein>
    <submittedName>
        <fullName evidence="2">Uncharacterized protein</fullName>
    </submittedName>
</protein>
<name>A0ABN2NZC5_9ACTN</name>